<keyword evidence="1" id="KW-1133">Transmembrane helix</keyword>
<accession>A0A1R4H800</accession>
<evidence type="ECO:0000256" key="1">
    <source>
        <dbReference type="SAM" id="Phobius"/>
    </source>
</evidence>
<keyword evidence="3" id="KW-1185">Reference proteome</keyword>
<sequence>MSEENEKMSETSKMLFGIVGVFVIGFIVVGLSKMDTSTNEQKQGAAQVSGYAALHTMASQKCPAAIMEATKEQVYFTSETDSDKETYLTLKWVGENAKTGGFKKASCTVRTIVGGITELIIDDKVLISKKPMP</sequence>
<evidence type="ECO:0000313" key="3">
    <source>
        <dbReference type="Proteomes" id="UP000195667"/>
    </source>
</evidence>
<dbReference type="AlphaFoldDB" id="A0A1R4H800"/>
<reference evidence="3" key="1">
    <citation type="submission" date="2017-02" db="EMBL/GenBank/DDBJ databases">
        <authorList>
            <person name="Daims H."/>
        </authorList>
    </citation>
    <scope>NUCLEOTIDE SEQUENCE [LARGE SCALE GENOMIC DNA]</scope>
</reference>
<organism evidence="2 3">
    <name type="scientific">Crenothrix polyspora</name>
    <dbReference type="NCBI Taxonomy" id="360316"/>
    <lineage>
        <taxon>Bacteria</taxon>
        <taxon>Pseudomonadati</taxon>
        <taxon>Pseudomonadota</taxon>
        <taxon>Gammaproteobacteria</taxon>
        <taxon>Methylococcales</taxon>
        <taxon>Crenotrichaceae</taxon>
        <taxon>Crenothrix</taxon>
    </lineage>
</organism>
<name>A0A1R4H800_9GAMM</name>
<dbReference type="Proteomes" id="UP000195667">
    <property type="component" value="Unassembled WGS sequence"/>
</dbReference>
<feature type="transmembrane region" description="Helical" evidence="1">
    <location>
        <begin position="14"/>
        <end position="32"/>
    </location>
</feature>
<keyword evidence="1" id="KW-0472">Membrane</keyword>
<proteinExistence type="predicted"/>
<dbReference type="EMBL" id="FUKI01000101">
    <property type="protein sequence ID" value="SJM92297.1"/>
    <property type="molecule type" value="Genomic_DNA"/>
</dbReference>
<dbReference type="RefSeq" id="WP_245807938.1">
    <property type="nucleotide sequence ID" value="NZ_FUKI01000101.1"/>
</dbReference>
<gene>
    <name evidence="2" type="ORF">CRENPOLYSF1_270047</name>
</gene>
<protein>
    <submittedName>
        <fullName evidence="2">Uncharacterized protein</fullName>
    </submittedName>
</protein>
<keyword evidence="1" id="KW-0812">Transmembrane</keyword>
<evidence type="ECO:0000313" key="2">
    <source>
        <dbReference type="EMBL" id="SJM92297.1"/>
    </source>
</evidence>